<comment type="caution">
    <text evidence="3">The sequence shown here is derived from an EMBL/GenBank/DDBJ whole genome shotgun (WGS) entry which is preliminary data.</text>
</comment>
<dbReference type="InterPro" id="IPR050190">
    <property type="entry name" value="UPF0213_domain"/>
</dbReference>
<dbReference type="Gene3D" id="3.40.1440.10">
    <property type="entry name" value="GIY-YIG endonuclease"/>
    <property type="match status" value="1"/>
</dbReference>
<dbReference type="PANTHER" id="PTHR34477:SF5">
    <property type="entry name" value="BSL5627 PROTEIN"/>
    <property type="match status" value="1"/>
</dbReference>
<dbReference type="InterPro" id="IPR000305">
    <property type="entry name" value="GIY-YIG_endonuc"/>
</dbReference>
<name>A0A1F6GKP3_9BACT</name>
<dbReference type="Proteomes" id="UP000176968">
    <property type="component" value="Unassembled WGS sequence"/>
</dbReference>
<evidence type="ECO:0000259" key="2">
    <source>
        <dbReference type="PROSITE" id="PS50164"/>
    </source>
</evidence>
<evidence type="ECO:0000256" key="1">
    <source>
        <dbReference type="ARBA" id="ARBA00007435"/>
    </source>
</evidence>
<dbReference type="SUPFAM" id="SSF82771">
    <property type="entry name" value="GIY-YIG endonuclease"/>
    <property type="match status" value="1"/>
</dbReference>
<dbReference type="EMBL" id="MFMY01000044">
    <property type="protein sequence ID" value="OGG98686.1"/>
    <property type="molecule type" value="Genomic_DNA"/>
</dbReference>
<protein>
    <recommendedName>
        <fullName evidence="2">GIY-YIG domain-containing protein</fullName>
    </recommendedName>
</protein>
<comment type="similarity">
    <text evidence="1">Belongs to the UPF0213 family.</text>
</comment>
<reference evidence="3 4" key="1">
    <citation type="journal article" date="2016" name="Nat. Commun.">
        <title>Thousands of microbial genomes shed light on interconnected biogeochemical processes in an aquifer system.</title>
        <authorList>
            <person name="Anantharaman K."/>
            <person name="Brown C.T."/>
            <person name="Hug L.A."/>
            <person name="Sharon I."/>
            <person name="Castelle C.J."/>
            <person name="Probst A.J."/>
            <person name="Thomas B.C."/>
            <person name="Singh A."/>
            <person name="Wilkins M.J."/>
            <person name="Karaoz U."/>
            <person name="Brodie E.L."/>
            <person name="Williams K.H."/>
            <person name="Hubbard S.S."/>
            <person name="Banfield J.F."/>
        </authorList>
    </citation>
    <scope>NUCLEOTIDE SEQUENCE [LARGE SCALE GENOMIC DNA]</scope>
</reference>
<proteinExistence type="inferred from homology"/>
<evidence type="ECO:0000313" key="4">
    <source>
        <dbReference type="Proteomes" id="UP000176968"/>
    </source>
</evidence>
<evidence type="ECO:0000313" key="3">
    <source>
        <dbReference type="EMBL" id="OGG98686.1"/>
    </source>
</evidence>
<dbReference type="PROSITE" id="PS50164">
    <property type="entry name" value="GIY_YIG"/>
    <property type="match status" value="1"/>
</dbReference>
<dbReference type="InterPro" id="IPR035901">
    <property type="entry name" value="GIY-YIG_endonuc_sf"/>
</dbReference>
<dbReference type="PANTHER" id="PTHR34477">
    <property type="entry name" value="UPF0213 PROTEIN YHBQ"/>
    <property type="match status" value="1"/>
</dbReference>
<dbReference type="Pfam" id="PF01541">
    <property type="entry name" value="GIY-YIG"/>
    <property type="match status" value="1"/>
</dbReference>
<accession>A0A1F6GKP3</accession>
<dbReference type="AlphaFoldDB" id="A0A1F6GKP3"/>
<dbReference type="CDD" id="cd10449">
    <property type="entry name" value="GIY-YIG_SLX1_like"/>
    <property type="match status" value="1"/>
</dbReference>
<organism evidence="3 4">
    <name type="scientific">Candidatus Kuenenbacteria bacterium RIFCSPHIGHO2_12_FULL_42_14</name>
    <dbReference type="NCBI Taxonomy" id="1798563"/>
    <lineage>
        <taxon>Bacteria</taxon>
        <taxon>Candidatus Kueneniibacteriota</taxon>
    </lineage>
</organism>
<sequence>MSYVYLIQSIKTGQLYYGYTKDLKRRFLEHNQGKNFSTKPYAPYRLVYYEAYADEFDAKKRERQLKKFGQGIYRLQSRLVRSLKHNKM</sequence>
<feature type="domain" description="GIY-YIG" evidence="2">
    <location>
        <begin position="1"/>
        <end position="75"/>
    </location>
</feature>
<gene>
    <name evidence="3" type="ORF">A3E04_03495</name>
</gene>